<evidence type="ECO:0000256" key="5">
    <source>
        <dbReference type="ARBA" id="ARBA00019378"/>
    </source>
</evidence>
<dbReference type="NCBIfam" id="NF009520">
    <property type="entry name" value="PRK12881.1"/>
    <property type="match status" value="1"/>
</dbReference>
<dbReference type="GO" id="GO:0046872">
    <property type="term" value="F:metal ion binding"/>
    <property type="evidence" value="ECO:0007669"/>
    <property type="project" value="UniProtKB-KW"/>
</dbReference>
<dbReference type="SUPFAM" id="SSF52016">
    <property type="entry name" value="LeuD/IlvD-like"/>
    <property type="match status" value="1"/>
</dbReference>
<evidence type="ECO:0000259" key="14">
    <source>
        <dbReference type="Pfam" id="PF00694"/>
    </source>
</evidence>
<dbReference type="InterPro" id="IPR015931">
    <property type="entry name" value="Acnase/IPM_dHydase_lsu_aba_1/3"/>
</dbReference>
<evidence type="ECO:0000313" key="15">
    <source>
        <dbReference type="EMBL" id="NYT37448.1"/>
    </source>
</evidence>
<dbReference type="EMBL" id="JACCEW010000003">
    <property type="protein sequence ID" value="NYT37448.1"/>
    <property type="molecule type" value="Genomic_DNA"/>
</dbReference>
<dbReference type="InterPro" id="IPR006249">
    <property type="entry name" value="Aconitase/IRP2"/>
</dbReference>
<evidence type="ECO:0000256" key="4">
    <source>
        <dbReference type="ARBA" id="ARBA00012926"/>
    </source>
</evidence>
<dbReference type="GO" id="GO:0003994">
    <property type="term" value="F:aconitate hydratase activity"/>
    <property type="evidence" value="ECO:0007669"/>
    <property type="project" value="UniProtKB-EC"/>
</dbReference>
<evidence type="ECO:0000256" key="8">
    <source>
        <dbReference type="ARBA" id="ARBA00023004"/>
    </source>
</evidence>
<evidence type="ECO:0000256" key="9">
    <source>
        <dbReference type="ARBA" id="ARBA00023014"/>
    </source>
</evidence>
<dbReference type="InterPro" id="IPR015928">
    <property type="entry name" value="Aconitase/3IPM_dehydase_swvl"/>
</dbReference>
<dbReference type="InterPro" id="IPR000573">
    <property type="entry name" value="AconitaseA/IPMdHydase_ssu_swvl"/>
</dbReference>
<protein>
    <recommendedName>
        <fullName evidence="5">Aconitate hydratase A</fullName>
        <ecNumber evidence="4">4.2.1.3</ecNumber>
    </recommendedName>
    <alternativeName>
        <fullName evidence="12">Iron-responsive protein-like</fullName>
    </alternativeName>
    <alternativeName>
        <fullName evidence="11">RNA-binding protein</fullName>
    </alternativeName>
</protein>
<accession>A0A853FCG2</accession>
<dbReference type="Pfam" id="PF00330">
    <property type="entry name" value="Aconitase"/>
    <property type="match status" value="1"/>
</dbReference>
<evidence type="ECO:0000313" key="16">
    <source>
        <dbReference type="Proteomes" id="UP000580517"/>
    </source>
</evidence>
<evidence type="ECO:0000259" key="13">
    <source>
        <dbReference type="Pfam" id="PF00330"/>
    </source>
</evidence>
<dbReference type="OrthoDB" id="9764318at2"/>
<evidence type="ECO:0000256" key="10">
    <source>
        <dbReference type="ARBA" id="ARBA00023501"/>
    </source>
</evidence>
<comment type="cofactor">
    <cofactor evidence="1">
        <name>[4Fe-4S] cluster</name>
        <dbReference type="ChEBI" id="CHEBI:49883"/>
    </cofactor>
</comment>
<evidence type="ECO:0000256" key="3">
    <source>
        <dbReference type="ARBA" id="ARBA00007185"/>
    </source>
</evidence>
<evidence type="ECO:0000256" key="2">
    <source>
        <dbReference type="ARBA" id="ARBA00004717"/>
    </source>
</evidence>
<keyword evidence="8" id="KW-0408">Iron</keyword>
<comment type="pathway">
    <text evidence="2">Carbohydrate metabolism; tricarboxylic acid cycle; isocitrate from oxaloacetate: step 2/2.</text>
</comment>
<evidence type="ECO:0000256" key="1">
    <source>
        <dbReference type="ARBA" id="ARBA00001966"/>
    </source>
</evidence>
<feature type="domain" description="Aconitase A/isopropylmalate dehydratase small subunit swivel" evidence="14">
    <location>
        <begin position="673"/>
        <end position="798"/>
    </location>
</feature>
<dbReference type="Gene3D" id="3.20.19.10">
    <property type="entry name" value="Aconitase, domain 4"/>
    <property type="match status" value="1"/>
</dbReference>
<evidence type="ECO:0000256" key="7">
    <source>
        <dbReference type="ARBA" id="ARBA00022723"/>
    </source>
</evidence>
<evidence type="ECO:0000256" key="11">
    <source>
        <dbReference type="ARBA" id="ARBA00031081"/>
    </source>
</evidence>
<dbReference type="NCBIfam" id="NF006757">
    <property type="entry name" value="PRK09277.1"/>
    <property type="match status" value="1"/>
</dbReference>
<dbReference type="PROSITE" id="PS01244">
    <property type="entry name" value="ACONITASE_2"/>
    <property type="match status" value="1"/>
</dbReference>
<organism evidence="15 16">
    <name type="scientific">Allopusillimonas soli</name>
    <dbReference type="NCBI Taxonomy" id="659016"/>
    <lineage>
        <taxon>Bacteria</taxon>
        <taxon>Pseudomonadati</taxon>
        <taxon>Pseudomonadota</taxon>
        <taxon>Betaproteobacteria</taxon>
        <taxon>Burkholderiales</taxon>
        <taxon>Alcaligenaceae</taxon>
        <taxon>Allopusillimonas</taxon>
    </lineage>
</organism>
<comment type="similarity">
    <text evidence="3">Belongs to the aconitase/IPM isomerase family.</text>
</comment>
<keyword evidence="9" id="KW-0411">Iron-sulfur</keyword>
<gene>
    <name evidence="15" type="primary">acnA</name>
    <name evidence="15" type="ORF">H0A68_11240</name>
</gene>
<dbReference type="AlphaFoldDB" id="A0A853FCG2"/>
<evidence type="ECO:0000256" key="12">
    <source>
        <dbReference type="ARBA" id="ARBA00031977"/>
    </source>
</evidence>
<dbReference type="GO" id="GO:0051539">
    <property type="term" value="F:4 iron, 4 sulfur cluster binding"/>
    <property type="evidence" value="ECO:0007669"/>
    <property type="project" value="UniProtKB-KW"/>
</dbReference>
<keyword evidence="7" id="KW-0479">Metal-binding</keyword>
<dbReference type="InterPro" id="IPR018136">
    <property type="entry name" value="Aconitase_4Fe-4S_BS"/>
</dbReference>
<dbReference type="PANTHER" id="PTHR11670">
    <property type="entry name" value="ACONITASE/IRON-RESPONSIVE ELEMENT FAMILY MEMBER"/>
    <property type="match status" value="1"/>
</dbReference>
<dbReference type="GO" id="GO:0006099">
    <property type="term" value="P:tricarboxylic acid cycle"/>
    <property type="evidence" value="ECO:0007669"/>
    <property type="project" value="UniProtKB-UniPathway"/>
</dbReference>
<comment type="caution">
    <text evidence="15">The sequence shown here is derived from an EMBL/GenBank/DDBJ whole genome shotgun (WGS) entry which is preliminary data.</text>
</comment>
<feature type="domain" description="Aconitase/3-isopropylmalate dehydratase large subunit alpha/beta/alpha" evidence="13">
    <location>
        <begin position="75"/>
        <end position="546"/>
    </location>
</feature>
<keyword evidence="16" id="KW-1185">Reference proteome</keyword>
<dbReference type="PROSITE" id="PS00450">
    <property type="entry name" value="ACONITASE_1"/>
    <property type="match status" value="1"/>
</dbReference>
<name>A0A853FCG2_9BURK</name>
<dbReference type="SUPFAM" id="SSF53732">
    <property type="entry name" value="Aconitase iron-sulfur domain"/>
    <property type="match status" value="1"/>
</dbReference>
<dbReference type="Gene3D" id="3.30.499.10">
    <property type="entry name" value="Aconitase, domain 3"/>
    <property type="match status" value="2"/>
</dbReference>
<keyword evidence="6" id="KW-0004">4Fe-4S</keyword>
<sequence length="874" mass="95000">MKAAPHAHERHERTVRLEGGDYVVTDLGHTAASTLQSLPVVLRLLLENVARNSHGTEREQSMASIIRWLDTGTSKEEIPFLPNRVLMHDTTSTPALVDIAAMRDYLAREGGDPSTLNPVLPVDVSVDHSLAIEAFGTPDAAAVNMQHEMRRNHERYRFLRWSAQALDNVHINPPGTGIMHTINLEQLATVVAAEHGAPTRLHPDMLLGTDSHTPMINGIGVLGWGVGGLEAQTVMFGMPTMIRIPDVIGVRLTGTKRASTQATDIALVVTERLRALGVSGEFVEFHGPGVASLKAGERAVIANMAPEYGATTGYFPVDEETLLYLRATGRDESHIGMVRAYCQHMGFWFDPDLNPIYTKSIEIDLSRITISIAGPRRPQDRHNYTESGSVLDALKAPFSAEMPAALPRFPVALAAITSCTNTSDPRLLIAAGLLCRKARALGLKVPPWVKTSLSPGSPAAGRYLARAGLLPDLHAMGFDIAGFGCATCIGNAGELTPLVRESLARAQTRPVAMLSGNRNFPGRIHPELDLAFIMSPPLVVAFALAGDAHKNLDEEPLQTDAAGKPVYLRDIWPAEEEIDACLASSQDAGDYRSAFAQASSNPLWDALDAPDGDLFPWNDSSNYLQPPPFAAMRGQSLLGRYTAYPLLVLGDDVTTDHISPASAVPRDSHIADYLVQRGESRSDLNVFAARRGNWKVMVRGAFFSRSLRNLLCDACPVGHTLHIPSGEMLPLHEVAARYADEGHATVIIAGERYGMGSSRDWAAKVVRLLGARAVLAQSFERIHRSNLIGMGVVPLRLPYSLSCGPLQVRDSDRIELDIDPEQLQPRCVIKARIHRAEGHIDTVDTVAAIETQLEVQFLLAGGVMPTILQRAMRR</sequence>
<proteinExistence type="inferred from homology"/>
<dbReference type="RefSeq" id="WP_129969409.1">
    <property type="nucleotide sequence ID" value="NZ_JACCEW010000003.1"/>
</dbReference>
<comment type="catalytic activity">
    <reaction evidence="10">
        <text>citrate = D-threo-isocitrate</text>
        <dbReference type="Rhea" id="RHEA:10336"/>
        <dbReference type="ChEBI" id="CHEBI:15562"/>
        <dbReference type="ChEBI" id="CHEBI:16947"/>
        <dbReference type="EC" id="4.2.1.3"/>
    </reaction>
</comment>
<dbReference type="Proteomes" id="UP000580517">
    <property type="component" value="Unassembled WGS sequence"/>
</dbReference>
<dbReference type="InterPro" id="IPR036008">
    <property type="entry name" value="Aconitase_4Fe-4S_dom"/>
</dbReference>
<dbReference type="UniPathway" id="UPA00223">
    <property type="reaction ID" value="UER00718"/>
</dbReference>
<reference evidence="15 16" key="1">
    <citation type="submission" date="2020-07" db="EMBL/GenBank/DDBJ databases">
        <title>Taxonomic revisions and descriptions of new bacterial species based on genomic comparisons in the high-G+C-content subgroup of the family Alcaligenaceae.</title>
        <authorList>
            <person name="Szabo A."/>
            <person name="Felfoldi T."/>
        </authorList>
    </citation>
    <scope>NUCLEOTIDE SEQUENCE [LARGE SCALE GENOMIC DNA]</scope>
    <source>
        <strain evidence="15 16">DSM 25264</strain>
    </source>
</reference>
<dbReference type="PRINTS" id="PR00415">
    <property type="entry name" value="ACONITASE"/>
</dbReference>
<evidence type="ECO:0000256" key="6">
    <source>
        <dbReference type="ARBA" id="ARBA00022485"/>
    </source>
</evidence>
<dbReference type="Pfam" id="PF00694">
    <property type="entry name" value="Aconitase_C"/>
    <property type="match status" value="1"/>
</dbReference>
<dbReference type="InterPro" id="IPR001030">
    <property type="entry name" value="Acoase/IPM_deHydtase_lsu_aba"/>
</dbReference>
<dbReference type="Gene3D" id="6.10.190.10">
    <property type="match status" value="1"/>
</dbReference>
<dbReference type="EC" id="4.2.1.3" evidence="4"/>